<dbReference type="OrthoDB" id="3270899at2759"/>
<reference evidence="2" key="1">
    <citation type="submission" date="2020-11" db="EMBL/GenBank/DDBJ databases">
        <authorList>
            <consortium name="DOE Joint Genome Institute"/>
            <person name="Ahrendt S."/>
            <person name="Riley R."/>
            <person name="Andreopoulos W."/>
            <person name="Labutti K."/>
            <person name="Pangilinan J."/>
            <person name="Ruiz-Duenas F.J."/>
            <person name="Barrasa J.M."/>
            <person name="Sanchez-Garcia M."/>
            <person name="Camarero S."/>
            <person name="Miyauchi S."/>
            <person name="Serrano A."/>
            <person name="Linde D."/>
            <person name="Babiker R."/>
            <person name="Drula E."/>
            <person name="Ayuso-Fernandez I."/>
            <person name="Pacheco R."/>
            <person name="Padilla G."/>
            <person name="Ferreira P."/>
            <person name="Barriuso J."/>
            <person name="Kellner H."/>
            <person name="Castanera R."/>
            <person name="Alfaro M."/>
            <person name="Ramirez L."/>
            <person name="Pisabarro A.G."/>
            <person name="Kuo A."/>
            <person name="Tritt A."/>
            <person name="Lipzen A."/>
            <person name="He G."/>
            <person name="Yan M."/>
            <person name="Ng V."/>
            <person name="Cullen D."/>
            <person name="Martin F."/>
            <person name="Rosso M.-N."/>
            <person name="Henrissat B."/>
            <person name="Hibbett D."/>
            <person name="Martinez A.T."/>
            <person name="Grigoriev I.V."/>
        </authorList>
    </citation>
    <scope>NUCLEOTIDE SEQUENCE</scope>
    <source>
        <strain evidence="2">ATCC 90797</strain>
    </source>
</reference>
<feature type="region of interest" description="Disordered" evidence="1">
    <location>
        <begin position="219"/>
        <end position="242"/>
    </location>
</feature>
<name>A0A9P5ZFU8_PLEER</name>
<sequence length="500" mass="56415">MSFVTCPHSCEHTTSASKKANNQNTTCLLWYRNSGSIANHRKNPAFHANCDCACLGHTLLSPRPNCQCPTPSTNALTAAATPSEKDWERYLPEFMPKCLKNNADKASRIHEELLNCAPSQCYPVILESAKVHGVAVQAPVEIGDVEELEQGIRGLSVQPSTFPKKIQVSLPVPVLFVQAADGNYEAFKNDNYGAGYFRVSMDPRHYELMKKECPDCVGPDVSDEAEVDQKKQRGKEKSTKGGQSEKNRFYFVYDYLTIAVEMMRLPKKWAVSFMSWEKYLQKVVDMDDELSGYRIIVGGASLHQDLMEPKMLFSKNPETLPRYLLGVEALSETVWITPSPKECLYLGDKIQLAAVLTDIAMRHGWQCPKVVQVPPQTGKEEFSMIDWKETVAKRTFSCEGKHVMLPHRVYKTDSISKTALTQRLTSTHRRWQKKTHPAVQDLEPVWFLQPFNEDLINKGEVRMYFAGETFIFAASTSRTPAGEFDVALVRGTMVPLSHMM</sequence>
<dbReference type="Proteomes" id="UP000807025">
    <property type="component" value="Unassembled WGS sequence"/>
</dbReference>
<gene>
    <name evidence="2" type="ORF">BDN71DRAFT_1437213</name>
</gene>
<evidence type="ECO:0000313" key="3">
    <source>
        <dbReference type="Proteomes" id="UP000807025"/>
    </source>
</evidence>
<proteinExistence type="predicted"/>
<accession>A0A9P5ZFU8</accession>
<dbReference type="AlphaFoldDB" id="A0A9P5ZFU8"/>
<dbReference type="EMBL" id="MU154850">
    <property type="protein sequence ID" value="KAF9486949.1"/>
    <property type="molecule type" value="Genomic_DNA"/>
</dbReference>
<feature type="compositionally biased region" description="Basic and acidic residues" evidence="1">
    <location>
        <begin position="227"/>
        <end position="242"/>
    </location>
</feature>
<comment type="caution">
    <text evidence="2">The sequence shown here is derived from an EMBL/GenBank/DDBJ whole genome shotgun (WGS) entry which is preliminary data.</text>
</comment>
<protein>
    <submittedName>
        <fullName evidence="2">Uncharacterized protein</fullName>
    </submittedName>
</protein>
<evidence type="ECO:0000313" key="2">
    <source>
        <dbReference type="EMBL" id="KAF9486949.1"/>
    </source>
</evidence>
<organism evidence="2 3">
    <name type="scientific">Pleurotus eryngii</name>
    <name type="common">Boletus of the steppes</name>
    <dbReference type="NCBI Taxonomy" id="5323"/>
    <lineage>
        <taxon>Eukaryota</taxon>
        <taxon>Fungi</taxon>
        <taxon>Dikarya</taxon>
        <taxon>Basidiomycota</taxon>
        <taxon>Agaricomycotina</taxon>
        <taxon>Agaricomycetes</taxon>
        <taxon>Agaricomycetidae</taxon>
        <taxon>Agaricales</taxon>
        <taxon>Pleurotineae</taxon>
        <taxon>Pleurotaceae</taxon>
        <taxon>Pleurotus</taxon>
    </lineage>
</organism>
<evidence type="ECO:0000256" key="1">
    <source>
        <dbReference type="SAM" id="MobiDB-lite"/>
    </source>
</evidence>
<keyword evidence="3" id="KW-1185">Reference proteome</keyword>